<dbReference type="PANTHER" id="PTHR46332">
    <property type="entry name" value="ASPARTATE BETA-HYDROXYLASE DOMAIN-CONTAINING PROTEIN 2"/>
    <property type="match status" value="1"/>
</dbReference>
<dbReference type="InterPro" id="IPR051821">
    <property type="entry name" value="Asp/Asn_beta-hydroxylase"/>
</dbReference>
<dbReference type="Pfam" id="PF05118">
    <property type="entry name" value="Asp_Arg_Hydrox"/>
    <property type="match status" value="1"/>
</dbReference>
<proteinExistence type="inferred from homology"/>
<organism evidence="4 5">
    <name type="scientific">Erythrobacter ani</name>
    <dbReference type="NCBI Taxonomy" id="2827235"/>
    <lineage>
        <taxon>Bacteria</taxon>
        <taxon>Pseudomonadati</taxon>
        <taxon>Pseudomonadota</taxon>
        <taxon>Alphaproteobacteria</taxon>
        <taxon>Sphingomonadales</taxon>
        <taxon>Erythrobacteraceae</taxon>
        <taxon>Erythrobacter/Porphyrobacter group</taxon>
        <taxon>Erythrobacter</taxon>
    </lineage>
</organism>
<dbReference type="PANTHER" id="PTHR46332:SF5">
    <property type="entry name" value="ASPARTATE BETA-HYDROXYLASE DOMAIN CONTAINING 2"/>
    <property type="match status" value="1"/>
</dbReference>
<protein>
    <submittedName>
        <fullName evidence="4">Aspartyl/asparaginyl beta-hydroxylase domain-containing protein</fullName>
    </submittedName>
</protein>
<comment type="similarity">
    <text evidence="1">Belongs to the aspartyl/asparaginyl beta-hydroxylase family.</text>
</comment>
<name>A0ABS6SRN0_9SPHN</name>
<dbReference type="InterPro" id="IPR007803">
    <property type="entry name" value="Asp/Arg/Pro-Hydrxlase"/>
</dbReference>
<evidence type="ECO:0000259" key="3">
    <source>
        <dbReference type="Pfam" id="PF05118"/>
    </source>
</evidence>
<evidence type="ECO:0000256" key="2">
    <source>
        <dbReference type="ARBA" id="ARBA00023002"/>
    </source>
</evidence>
<evidence type="ECO:0000313" key="5">
    <source>
        <dbReference type="Proteomes" id="UP000699975"/>
    </source>
</evidence>
<keyword evidence="2" id="KW-0560">Oxidoreductase</keyword>
<evidence type="ECO:0000313" key="4">
    <source>
        <dbReference type="EMBL" id="MBV7267107.1"/>
    </source>
</evidence>
<feature type="domain" description="Aspartyl/asparaginy/proline hydroxylase" evidence="3">
    <location>
        <begin position="59"/>
        <end position="214"/>
    </location>
</feature>
<accession>A0ABS6SRN0</accession>
<gene>
    <name evidence="4" type="ORF">KCG45_13020</name>
</gene>
<dbReference type="Proteomes" id="UP000699975">
    <property type="component" value="Unassembled WGS sequence"/>
</dbReference>
<evidence type="ECO:0000256" key="1">
    <source>
        <dbReference type="ARBA" id="ARBA00007730"/>
    </source>
</evidence>
<keyword evidence="5" id="KW-1185">Reference proteome</keyword>
<comment type="caution">
    <text evidence="4">The sequence shown here is derived from an EMBL/GenBank/DDBJ whole genome shotgun (WGS) entry which is preliminary data.</text>
</comment>
<dbReference type="RefSeq" id="WP_218317746.1">
    <property type="nucleotide sequence ID" value="NZ_JAGSPB010000003.1"/>
</dbReference>
<sequence>MDLSNGAAPTARESAKPLHYRFAKKQRHKVNAVIASSSLISDRPVFDASDFDWTQPLADDWQAIREEALAIYRHRDAIPPLREISPDHRRIMRDNSWRSFFLVGYGHRQEENIARAPRTAELVSSIPGLNSAFFSILAPGARIVPHRGVTKAFITAHLGLEIPRDRASCWMRVGDQRLHWDEGKWTLFDDTYEHEVHNDTDEARIILLCQVARPLKAPGSWLAAATLGYVRRSHFVRDARDNLADWETVFARAERGEM</sequence>
<reference evidence="4 5" key="1">
    <citation type="submission" date="2021-04" db="EMBL/GenBank/DDBJ databases">
        <authorList>
            <person name="Pira H."/>
            <person name="Risdian C."/>
            <person name="Wink J."/>
        </authorList>
    </citation>
    <scope>NUCLEOTIDE SEQUENCE [LARGE SCALE GENOMIC DNA]</scope>
    <source>
        <strain evidence="4 5">WH131</strain>
    </source>
</reference>
<dbReference type="EMBL" id="JAGSPB010000003">
    <property type="protein sequence ID" value="MBV7267107.1"/>
    <property type="molecule type" value="Genomic_DNA"/>
</dbReference>